<dbReference type="AlphaFoldDB" id="A0A552UXM5"/>
<sequence length="306" mass="35456">MRKFLIKLNYFLIPVVLGWLLLEIFYRAVPNNYTEKNKHIRGSYNDCQTLILGNSHTFYGLNPDDFTAPAFNISNVSQTLFYDKLLFEKHVDSFAVLKNIIIPIEYSSLSHSDFHPELEWRKYFYEDQMDLDTQTISDFDVKKYSLALVPRFSLTIFSLREYLKSGTLVECSTKGWRRQNGVNELYNNPKMAKIIADKHEDGSVDFRKNVQRLKNIIAACNKRGITVVLVTMPVTSNYAANVNQQKLALITKECSQLAKIKNVYYLNLFQDSLFQDTDFYDTDHLNSGGAKKCSQLLDRFIKSINN</sequence>
<name>A0A552UXM5_9FLAO</name>
<dbReference type="GO" id="GO:0016788">
    <property type="term" value="F:hydrolase activity, acting on ester bonds"/>
    <property type="evidence" value="ECO:0007669"/>
    <property type="project" value="UniProtKB-ARBA"/>
</dbReference>
<dbReference type="Proteomes" id="UP000320643">
    <property type="component" value="Unassembled WGS sequence"/>
</dbReference>
<dbReference type="RefSeq" id="WP_143374193.1">
    <property type="nucleotide sequence ID" value="NZ_VJVZ01000010.1"/>
</dbReference>
<reference evidence="1 2" key="1">
    <citation type="submission" date="2019-07" db="EMBL/GenBank/DDBJ databases">
        <title>Flavobacterium sp. nov., isolated from glacier ice.</title>
        <authorList>
            <person name="Liu Q."/>
            <person name="Xin Y.-H."/>
        </authorList>
    </citation>
    <scope>NUCLEOTIDE SEQUENCE [LARGE SCALE GENOMIC DNA]</scope>
    <source>
        <strain evidence="1 2">ZT4R6</strain>
    </source>
</reference>
<dbReference type="OrthoDB" id="9761723at2"/>
<accession>A0A552UXM5</accession>
<evidence type="ECO:0000313" key="1">
    <source>
        <dbReference type="EMBL" id="TRW22978.1"/>
    </source>
</evidence>
<dbReference type="EMBL" id="VJVZ01000010">
    <property type="protein sequence ID" value="TRW22978.1"/>
    <property type="molecule type" value="Genomic_DNA"/>
</dbReference>
<evidence type="ECO:0000313" key="2">
    <source>
        <dbReference type="Proteomes" id="UP000320643"/>
    </source>
</evidence>
<protein>
    <recommendedName>
        <fullName evidence="3">SGNH/GDSL hydrolase family protein</fullName>
    </recommendedName>
</protein>
<dbReference type="InterPro" id="IPR036514">
    <property type="entry name" value="SGNH_hydro_sf"/>
</dbReference>
<dbReference type="SUPFAM" id="SSF52266">
    <property type="entry name" value="SGNH hydrolase"/>
    <property type="match status" value="1"/>
</dbReference>
<organism evidence="1 2">
    <name type="scientific">Flavobacterium zepuense</name>
    <dbReference type="NCBI Taxonomy" id="2593302"/>
    <lineage>
        <taxon>Bacteria</taxon>
        <taxon>Pseudomonadati</taxon>
        <taxon>Bacteroidota</taxon>
        <taxon>Flavobacteriia</taxon>
        <taxon>Flavobacteriales</taxon>
        <taxon>Flavobacteriaceae</taxon>
        <taxon>Flavobacterium</taxon>
    </lineage>
</organism>
<proteinExistence type="predicted"/>
<keyword evidence="2" id="KW-1185">Reference proteome</keyword>
<evidence type="ECO:0008006" key="3">
    <source>
        <dbReference type="Google" id="ProtNLM"/>
    </source>
</evidence>
<gene>
    <name evidence="1" type="ORF">FMM05_14870</name>
</gene>
<comment type="caution">
    <text evidence="1">The sequence shown here is derived from an EMBL/GenBank/DDBJ whole genome shotgun (WGS) entry which is preliminary data.</text>
</comment>
<dbReference type="Gene3D" id="3.40.50.1110">
    <property type="entry name" value="SGNH hydrolase"/>
    <property type="match status" value="1"/>
</dbReference>